<proteinExistence type="predicted"/>
<protein>
    <submittedName>
        <fullName evidence="1">Uncharacterized protein</fullName>
    </submittedName>
</protein>
<name>A0AB34LJN6_PARDI</name>
<sequence>MHTEGKAYKEMIQTLYFLDDDLNNDTYQQHISIERYFFNAGFIDDKIEYLKDKSGLSLNIFSAFYSLQFCS</sequence>
<dbReference type="EMBL" id="JNHK01000004">
    <property type="protein sequence ID" value="KDS42131.1"/>
    <property type="molecule type" value="Genomic_DNA"/>
</dbReference>
<accession>A0AB34LJN6</accession>
<reference evidence="1 2" key="1">
    <citation type="submission" date="2014-04" db="EMBL/GenBank/DDBJ databases">
        <authorList>
            <person name="Sears C."/>
            <person name="Carroll K."/>
            <person name="Sack B.R."/>
            <person name="Qadri F."/>
            <person name="Myers L.L."/>
            <person name="Chung G.-T."/>
            <person name="Escheverria P."/>
            <person name="Fraser C.M."/>
            <person name="Sadzewicz L."/>
            <person name="Shefchek K.A."/>
            <person name="Tallon L."/>
            <person name="Das S.P."/>
            <person name="Daugherty S."/>
            <person name="Mongodin E.F."/>
        </authorList>
    </citation>
    <scope>NUCLEOTIDE SEQUENCE [LARGE SCALE GENOMIC DNA]</scope>
    <source>
        <strain evidence="1 2">3776 D15 i</strain>
    </source>
</reference>
<organism evidence="1 2">
    <name type="scientific">Parabacteroides distasonis str. 3776 D15 i</name>
    <dbReference type="NCBI Taxonomy" id="1339342"/>
    <lineage>
        <taxon>Bacteria</taxon>
        <taxon>Pseudomonadati</taxon>
        <taxon>Bacteroidota</taxon>
        <taxon>Bacteroidia</taxon>
        <taxon>Bacteroidales</taxon>
        <taxon>Tannerellaceae</taxon>
        <taxon>Parabacteroides</taxon>
    </lineage>
</organism>
<evidence type="ECO:0000313" key="2">
    <source>
        <dbReference type="Proteomes" id="UP000027850"/>
    </source>
</evidence>
<evidence type="ECO:0000313" key="1">
    <source>
        <dbReference type="EMBL" id="KDS42131.1"/>
    </source>
</evidence>
<dbReference type="AlphaFoldDB" id="A0AB34LJN6"/>
<dbReference type="Proteomes" id="UP000027850">
    <property type="component" value="Unassembled WGS sequence"/>
</dbReference>
<comment type="caution">
    <text evidence="1">The sequence shown here is derived from an EMBL/GenBank/DDBJ whole genome shotgun (WGS) entry which is preliminary data.</text>
</comment>
<gene>
    <name evidence="1" type="ORF">M091_3322</name>
</gene>